<reference evidence="4 5" key="1">
    <citation type="submission" date="2017-01" db="EMBL/GenBank/DDBJ databases">
        <authorList>
            <person name="Varghese N."/>
            <person name="Submissions S."/>
        </authorList>
    </citation>
    <scope>NUCLEOTIDE SEQUENCE [LARGE SCALE GENOMIC DNA]</scope>
    <source>
        <strain evidence="4 5">RUG2-6</strain>
    </source>
</reference>
<accession>A0A9X8RDY7</accession>
<dbReference type="PANTHER" id="PTHR32027">
    <property type="entry name" value="CYTOSINE DEAMINASE"/>
    <property type="match status" value="1"/>
</dbReference>
<dbReference type="Proteomes" id="UP000185829">
    <property type="component" value="Unassembled WGS sequence"/>
</dbReference>
<dbReference type="Gene3D" id="2.30.40.10">
    <property type="entry name" value="Urease, subunit C, domain 1"/>
    <property type="match status" value="1"/>
</dbReference>
<keyword evidence="1" id="KW-0479">Metal-binding</keyword>
<name>A0A9X8RDY7_9BACI</name>
<sequence length="409" mass="44444">MSSTFWLTNALLESGYQLDNGVITGTKAECSHLLIKDGKIAKIVSSIESITDNLPKKDAKRLLVLPSFIEKHCHLDKTYLGEPWRAVIPADTVVDCSEMEKRILHSLPTTTQERAETMLGILVGNGSTHVRTHVDLYPEIGLRNLEAVKQALDRFSGKLTHEIVAFPQHGLLRSQSKSLIREALRQGAGLVGGVDPATVDGDIEASLVEMMDLAVEANVGVDLHLHDEDYLGIFTMNRLAALTVEAGWQGRVAISHAFALGEIPDDEAKEVASMLAEAGITIVTALQHSETMPPIQILHENGVTVAVGCDNIFDSWRPFGNGDVLERACRLTERFNLRNEYSLSQALGTITGGKTPLDKAGKRVWPQPGEEANMVLVDASCSAEAVARRTKRNAVIFQGNIVAGGLEND</sequence>
<dbReference type="InterPro" id="IPR013108">
    <property type="entry name" value="Amidohydro_3"/>
</dbReference>
<proteinExistence type="predicted"/>
<dbReference type="GO" id="GO:0019239">
    <property type="term" value="F:deaminase activity"/>
    <property type="evidence" value="ECO:0007669"/>
    <property type="project" value="UniProtKB-ARBA"/>
</dbReference>
<dbReference type="GO" id="GO:0046872">
    <property type="term" value="F:metal ion binding"/>
    <property type="evidence" value="ECO:0007669"/>
    <property type="project" value="UniProtKB-KW"/>
</dbReference>
<dbReference type="Gene3D" id="3.20.20.140">
    <property type="entry name" value="Metal-dependent hydrolases"/>
    <property type="match status" value="1"/>
</dbReference>
<dbReference type="InterPro" id="IPR052349">
    <property type="entry name" value="Metallo-hydrolase_Enzymes"/>
</dbReference>
<dbReference type="GO" id="GO:0016814">
    <property type="term" value="F:hydrolase activity, acting on carbon-nitrogen (but not peptide) bonds, in cyclic amidines"/>
    <property type="evidence" value="ECO:0007669"/>
    <property type="project" value="TreeGrafter"/>
</dbReference>
<dbReference type="NCBIfam" id="NF005312">
    <property type="entry name" value="PRK06846.1"/>
    <property type="match status" value="1"/>
</dbReference>
<dbReference type="EMBL" id="FTMX01000010">
    <property type="protein sequence ID" value="SIS04418.1"/>
    <property type="molecule type" value="Genomic_DNA"/>
</dbReference>
<evidence type="ECO:0000256" key="1">
    <source>
        <dbReference type="ARBA" id="ARBA00022723"/>
    </source>
</evidence>
<feature type="domain" description="Amidohydrolase 3" evidence="3">
    <location>
        <begin position="115"/>
        <end position="402"/>
    </location>
</feature>
<evidence type="ECO:0000313" key="4">
    <source>
        <dbReference type="EMBL" id="SIS04418.1"/>
    </source>
</evidence>
<dbReference type="RefSeq" id="WP_076372040.1">
    <property type="nucleotide sequence ID" value="NZ_FTMX01000010.1"/>
</dbReference>
<dbReference type="PANTHER" id="PTHR32027:SF9">
    <property type="entry name" value="BLL3847 PROTEIN"/>
    <property type="match status" value="1"/>
</dbReference>
<comment type="caution">
    <text evidence="4">The sequence shown here is derived from an EMBL/GenBank/DDBJ whole genome shotgun (WGS) entry which is preliminary data.</text>
</comment>
<evidence type="ECO:0000259" key="3">
    <source>
        <dbReference type="Pfam" id="PF07969"/>
    </source>
</evidence>
<keyword evidence="2" id="KW-0378">Hydrolase</keyword>
<dbReference type="InterPro" id="IPR032466">
    <property type="entry name" value="Metal_Hydrolase"/>
</dbReference>
<dbReference type="Pfam" id="PF07969">
    <property type="entry name" value="Amidohydro_3"/>
    <property type="match status" value="1"/>
</dbReference>
<dbReference type="InterPro" id="IPR011059">
    <property type="entry name" value="Metal-dep_hydrolase_composite"/>
</dbReference>
<dbReference type="CDD" id="cd01293">
    <property type="entry name" value="Bact_CD"/>
    <property type="match status" value="1"/>
</dbReference>
<protein>
    <submittedName>
        <fullName evidence="4">Cytosine/adenosine deaminase</fullName>
    </submittedName>
</protein>
<evidence type="ECO:0000256" key="2">
    <source>
        <dbReference type="ARBA" id="ARBA00022801"/>
    </source>
</evidence>
<evidence type="ECO:0000313" key="5">
    <source>
        <dbReference type="Proteomes" id="UP000185829"/>
    </source>
</evidence>
<dbReference type="SUPFAM" id="SSF51338">
    <property type="entry name" value="Composite domain of metallo-dependent hydrolases"/>
    <property type="match status" value="1"/>
</dbReference>
<organism evidence="4 5">
    <name type="scientific">Peribacillus simplex</name>
    <dbReference type="NCBI Taxonomy" id="1478"/>
    <lineage>
        <taxon>Bacteria</taxon>
        <taxon>Bacillati</taxon>
        <taxon>Bacillota</taxon>
        <taxon>Bacilli</taxon>
        <taxon>Bacillales</taxon>
        <taxon>Bacillaceae</taxon>
        <taxon>Peribacillus</taxon>
    </lineage>
</organism>
<dbReference type="FunFam" id="3.20.20.140:FF:000019">
    <property type="entry name" value="Cytosine deaminase"/>
    <property type="match status" value="1"/>
</dbReference>
<gene>
    <name evidence="4" type="ORF">SAMN05878482_11095</name>
</gene>
<dbReference type="AlphaFoldDB" id="A0A9X8RDY7"/>
<dbReference type="SUPFAM" id="SSF51556">
    <property type="entry name" value="Metallo-dependent hydrolases"/>
    <property type="match status" value="1"/>
</dbReference>